<keyword evidence="7" id="KW-0998">Cell outer membrane</keyword>
<proteinExistence type="inferred from homology"/>
<evidence type="ECO:0000256" key="7">
    <source>
        <dbReference type="ARBA" id="ARBA00023237"/>
    </source>
</evidence>
<dbReference type="Gene3D" id="1.20.1600.10">
    <property type="entry name" value="Outer membrane efflux proteins (OEP)"/>
    <property type="match status" value="1"/>
</dbReference>
<dbReference type="SUPFAM" id="SSF56954">
    <property type="entry name" value="Outer membrane efflux proteins (OEP)"/>
    <property type="match status" value="1"/>
</dbReference>
<protein>
    <submittedName>
        <fullName evidence="8">TolC family protein</fullName>
    </submittedName>
</protein>
<dbReference type="EMBL" id="QRYC01000023">
    <property type="protein sequence ID" value="RGU54956.1"/>
    <property type="molecule type" value="Genomic_DNA"/>
</dbReference>
<evidence type="ECO:0000256" key="2">
    <source>
        <dbReference type="ARBA" id="ARBA00007613"/>
    </source>
</evidence>
<evidence type="ECO:0000256" key="6">
    <source>
        <dbReference type="ARBA" id="ARBA00023136"/>
    </source>
</evidence>
<gene>
    <name evidence="8" type="ORF">DWW57_14070</name>
</gene>
<dbReference type="InterPro" id="IPR003423">
    <property type="entry name" value="OMP_efflux"/>
</dbReference>
<dbReference type="GO" id="GO:0009279">
    <property type="term" value="C:cell outer membrane"/>
    <property type="evidence" value="ECO:0007669"/>
    <property type="project" value="UniProtKB-SubCell"/>
</dbReference>
<evidence type="ECO:0000313" key="9">
    <source>
        <dbReference type="Proteomes" id="UP000284243"/>
    </source>
</evidence>
<keyword evidence="6" id="KW-0472">Membrane</keyword>
<dbReference type="Proteomes" id="UP000284243">
    <property type="component" value="Unassembled WGS sequence"/>
</dbReference>
<dbReference type="AlphaFoldDB" id="A0A412TMJ5"/>
<comment type="caution">
    <text evidence="8">The sequence shown here is derived from an EMBL/GenBank/DDBJ whole genome shotgun (WGS) entry which is preliminary data.</text>
</comment>
<keyword evidence="5" id="KW-0812">Transmembrane</keyword>
<dbReference type="GO" id="GO:0015288">
    <property type="term" value="F:porin activity"/>
    <property type="evidence" value="ECO:0007669"/>
    <property type="project" value="TreeGrafter"/>
</dbReference>
<dbReference type="PANTHER" id="PTHR30026:SF20">
    <property type="entry name" value="OUTER MEMBRANE PROTEIN TOLC"/>
    <property type="match status" value="1"/>
</dbReference>
<sequence>MIMGKYSLLFFIVCFLFFIPGFSSAQVKITLDSCIARALESNYSIKIIRNQQRQAENNLNYGPFLPTIGIDAAQKQSITDSKVVSDGEDRRADNSRSDALSAGVSLNWRLFDGMEMFMTHNRYAEMLAIGELNTKAAVENLIVEVSSYYYDVVRQHSKLEAARHSLELSSARYAEARDKYVIGVLSGLEAQQAKLDLNADSSNYMKEKELLKSAYISLNTIMNTDLQKHMYVDDSIRLHMPLQYQDLLTDLLQYNTTLQIGRRDRKVSELDMKIARAALFPKLDFDAGYNYNRTKSPASVTSLNRSNGPYWGFSLSVDIFNRLENRRKIRNAKLDMENAALSYQEAEQQVKADLAQLYNTYENNLQIVSFEEESERVAFDNLDAALEKYKLGTLPGIEFREFQRSYIDAVDRKVSALYQAKISELTLLLISGKILK</sequence>
<dbReference type="RefSeq" id="WP_022159475.1">
    <property type="nucleotide sequence ID" value="NZ_JAQMRJ010000008.1"/>
</dbReference>
<comment type="similarity">
    <text evidence="2">Belongs to the outer membrane factor (OMF) (TC 1.B.17) family.</text>
</comment>
<dbReference type="Pfam" id="PF02321">
    <property type="entry name" value="OEP"/>
    <property type="match status" value="2"/>
</dbReference>
<accession>A0A412TMJ5</accession>
<evidence type="ECO:0000256" key="4">
    <source>
        <dbReference type="ARBA" id="ARBA00022452"/>
    </source>
</evidence>
<evidence type="ECO:0000256" key="3">
    <source>
        <dbReference type="ARBA" id="ARBA00022448"/>
    </source>
</evidence>
<dbReference type="InterPro" id="IPR051906">
    <property type="entry name" value="TolC-like"/>
</dbReference>
<dbReference type="PANTHER" id="PTHR30026">
    <property type="entry name" value="OUTER MEMBRANE PROTEIN TOLC"/>
    <property type="match status" value="1"/>
</dbReference>
<comment type="subcellular location">
    <subcellularLocation>
        <location evidence="1">Cell outer membrane</location>
    </subcellularLocation>
</comment>
<keyword evidence="4" id="KW-1134">Transmembrane beta strand</keyword>
<organism evidence="8 9">
    <name type="scientific">Odoribacter splanchnicus</name>
    <dbReference type="NCBI Taxonomy" id="28118"/>
    <lineage>
        <taxon>Bacteria</taxon>
        <taxon>Pseudomonadati</taxon>
        <taxon>Bacteroidota</taxon>
        <taxon>Bacteroidia</taxon>
        <taxon>Bacteroidales</taxon>
        <taxon>Odoribacteraceae</taxon>
        <taxon>Odoribacter</taxon>
    </lineage>
</organism>
<evidence type="ECO:0000256" key="1">
    <source>
        <dbReference type="ARBA" id="ARBA00004442"/>
    </source>
</evidence>
<reference evidence="8 9" key="1">
    <citation type="submission" date="2018-08" db="EMBL/GenBank/DDBJ databases">
        <title>A genome reference for cultivated species of the human gut microbiota.</title>
        <authorList>
            <person name="Zou Y."/>
            <person name="Xue W."/>
            <person name="Luo G."/>
        </authorList>
    </citation>
    <scope>NUCLEOTIDE SEQUENCE [LARGE SCALE GENOMIC DNA]</scope>
    <source>
        <strain evidence="8 9">AF16-14</strain>
    </source>
</reference>
<keyword evidence="3" id="KW-0813">Transport</keyword>
<name>A0A412TMJ5_9BACT</name>
<evidence type="ECO:0000313" key="8">
    <source>
        <dbReference type="EMBL" id="RGU54956.1"/>
    </source>
</evidence>
<evidence type="ECO:0000256" key="5">
    <source>
        <dbReference type="ARBA" id="ARBA00022692"/>
    </source>
</evidence>
<dbReference type="GO" id="GO:1990281">
    <property type="term" value="C:efflux pump complex"/>
    <property type="evidence" value="ECO:0007669"/>
    <property type="project" value="TreeGrafter"/>
</dbReference>
<dbReference type="GO" id="GO:0015562">
    <property type="term" value="F:efflux transmembrane transporter activity"/>
    <property type="evidence" value="ECO:0007669"/>
    <property type="project" value="InterPro"/>
</dbReference>